<dbReference type="HOGENOM" id="CLU_152180_0_0_1"/>
<protein>
    <submittedName>
        <fullName evidence="2 3">Uncharacterized protein</fullName>
    </submittedName>
</protein>
<dbReference type="Proteomes" id="UP000002051">
    <property type="component" value="Unassembled WGS sequence"/>
</dbReference>
<keyword evidence="4" id="KW-1185">Reference proteome</keyword>
<feature type="compositionally biased region" description="Low complexity" evidence="1">
    <location>
        <begin position="42"/>
        <end position="51"/>
    </location>
</feature>
<sequence length="123" mass="13963">MWYQPGRQALNIKIINTLTGHQTLNIRAKAHRASNPQRKSKSSQSIKPSTSNEYAWTQQLTTNSKQKRVKKTQEHETGDAVTVQLSGKTHFSPQNPNFDFPMPKFDSKTCLTISIHDKALKTI</sequence>
<organism evidence="2 4">
    <name type="scientific">Medicago truncatula</name>
    <name type="common">Barrel medic</name>
    <name type="synonym">Medicago tribuloides</name>
    <dbReference type="NCBI Taxonomy" id="3880"/>
    <lineage>
        <taxon>Eukaryota</taxon>
        <taxon>Viridiplantae</taxon>
        <taxon>Streptophyta</taxon>
        <taxon>Embryophyta</taxon>
        <taxon>Tracheophyta</taxon>
        <taxon>Spermatophyta</taxon>
        <taxon>Magnoliopsida</taxon>
        <taxon>eudicotyledons</taxon>
        <taxon>Gunneridae</taxon>
        <taxon>Pentapetalae</taxon>
        <taxon>rosids</taxon>
        <taxon>fabids</taxon>
        <taxon>Fabales</taxon>
        <taxon>Fabaceae</taxon>
        <taxon>Papilionoideae</taxon>
        <taxon>50 kb inversion clade</taxon>
        <taxon>NPAAA clade</taxon>
        <taxon>Hologalegina</taxon>
        <taxon>IRL clade</taxon>
        <taxon>Trifolieae</taxon>
        <taxon>Medicago</taxon>
    </lineage>
</organism>
<evidence type="ECO:0000313" key="3">
    <source>
        <dbReference type="EnsemblPlants" id="KEH17143"/>
    </source>
</evidence>
<feature type="region of interest" description="Disordered" evidence="1">
    <location>
        <begin position="29"/>
        <end position="100"/>
    </location>
</feature>
<feature type="compositionally biased region" description="Polar residues" evidence="1">
    <location>
        <begin position="52"/>
        <end position="64"/>
    </location>
</feature>
<name>A0A072TJS5_MEDTR</name>
<reference evidence="2 4" key="2">
    <citation type="journal article" date="2014" name="BMC Genomics">
        <title>An improved genome release (version Mt4.0) for the model legume Medicago truncatula.</title>
        <authorList>
            <person name="Tang H."/>
            <person name="Krishnakumar V."/>
            <person name="Bidwell S."/>
            <person name="Rosen B."/>
            <person name="Chan A."/>
            <person name="Zhou S."/>
            <person name="Gentzbittel L."/>
            <person name="Childs K.L."/>
            <person name="Yandell M."/>
            <person name="Gundlach H."/>
            <person name="Mayer K.F."/>
            <person name="Schwartz D.C."/>
            <person name="Town C.D."/>
        </authorList>
    </citation>
    <scope>GENOME REANNOTATION</scope>
    <source>
        <strain evidence="2">A17</strain>
        <strain evidence="3 4">cv. Jemalong A17</strain>
    </source>
</reference>
<proteinExistence type="predicted"/>
<reference evidence="3" key="3">
    <citation type="submission" date="2015-06" db="UniProtKB">
        <authorList>
            <consortium name="EnsemblPlants"/>
        </authorList>
    </citation>
    <scope>IDENTIFICATION</scope>
    <source>
        <strain evidence="3">cv. Jemalong A17</strain>
    </source>
</reference>
<evidence type="ECO:0000313" key="4">
    <source>
        <dbReference type="Proteomes" id="UP000002051"/>
    </source>
</evidence>
<gene>
    <name evidence="2" type="ORF">MTR_0039s0060</name>
</gene>
<dbReference type="EMBL" id="KL402764">
    <property type="protein sequence ID" value="KEH17143.1"/>
    <property type="molecule type" value="Genomic_DNA"/>
</dbReference>
<evidence type="ECO:0000256" key="1">
    <source>
        <dbReference type="SAM" id="MobiDB-lite"/>
    </source>
</evidence>
<dbReference type="AlphaFoldDB" id="A0A072TJS5"/>
<dbReference type="EnsemblPlants" id="KEH17143">
    <property type="protein sequence ID" value="KEH17143"/>
    <property type="gene ID" value="MTR_0039s0060"/>
</dbReference>
<accession>A0A072TJS5</accession>
<feature type="compositionally biased region" description="Polar residues" evidence="1">
    <location>
        <begin position="83"/>
        <end position="97"/>
    </location>
</feature>
<reference evidence="2 4" key="1">
    <citation type="journal article" date="2011" name="Nature">
        <title>The Medicago genome provides insight into the evolution of rhizobial symbioses.</title>
        <authorList>
            <person name="Young N.D."/>
            <person name="Debelle F."/>
            <person name="Oldroyd G.E."/>
            <person name="Geurts R."/>
            <person name="Cannon S.B."/>
            <person name="Udvardi M.K."/>
            <person name="Benedito V.A."/>
            <person name="Mayer K.F."/>
            <person name="Gouzy J."/>
            <person name="Schoof H."/>
            <person name="Van de Peer Y."/>
            <person name="Proost S."/>
            <person name="Cook D.R."/>
            <person name="Meyers B.C."/>
            <person name="Spannagl M."/>
            <person name="Cheung F."/>
            <person name="De Mita S."/>
            <person name="Krishnakumar V."/>
            <person name="Gundlach H."/>
            <person name="Zhou S."/>
            <person name="Mudge J."/>
            <person name="Bharti A.K."/>
            <person name="Murray J.D."/>
            <person name="Naoumkina M.A."/>
            <person name="Rosen B."/>
            <person name="Silverstein K.A."/>
            <person name="Tang H."/>
            <person name="Rombauts S."/>
            <person name="Zhao P.X."/>
            <person name="Zhou P."/>
            <person name="Barbe V."/>
            <person name="Bardou P."/>
            <person name="Bechner M."/>
            <person name="Bellec A."/>
            <person name="Berger A."/>
            <person name="Berges H."/>
            <person name="Bidwell S."/>
            <person name="Bisseling T."/>
            <person name="Choisne N."/>
            <person name="Couloux A."/>
            <person name="Denny R."/>
            <person name="Deshpande S."/>
            <person name="Dai X."/>
            <person name="Doyle J.J."/>
            <person name="Dudez A.M."/>
            <person name="Farmer A.D."/>
            <person name="Fouteau S."/>
            <person name="Franken C."/>
            <person name="Gibelin C."/>
            <person name="Gish J."/>
            <person name="Goldstein S."/>
            <person name="Gonzalez A.J."/>
            <person name="Green P.J."/>
            <person name="Hallab A."/>
            <person name="Hartog M."/>
            <person name="Hua A."/>
            <person name="Humphray S.J."/>
            <person name="Jeong D.H."/>
            <person name="Jing Y."/>
            <person name="Jocker A."/>
            <person name="Kenton S.M."/>
            <person name="Kim D.J."/>
            <person name="Klee K."/>
            <person name="Lai H."/>
            <person name="Lang C."/>
            <person name="Lin S."/>
            <person name="Macmil S.L."/>
            <person name="Magdelenat G."/>
            <person name="Matthews L."/>
            <person name="McCorrison J."/>
            <person name="Monaghan E.L."/>
            <person name="Mun J.H."/>
            <person name="Najar F.Z."/>
            <person name="Nicholson C."/>
            <person name="Noirot C."/>
            <person name="O'Bleness M."/>
            <person name="Paule C.R."/>
            <person name="Poulain J."/>
            <person name="Prion F."/>
            <person name="Qin B."/>
            <person name="Qu C."/>
            <person name="Retzel E.F."/>
            <person name="Riddle C."/>
            <person name="Sallet E."/>
            <person name="Samain S."/>
            <person name="Samson N."/>
            <person name="Sanders I."/>
            <person name="Saurat O."/>
            <person name="Scarpelli C."/>
            <person name="Schiex T."/>
            <person name="Segurens B."/>
            <person name="Severin A.J."/>
            <person name="Sherrier D.J."/>
            <person name="Shi R."/>
            <person name="Sims S."/>
            <person name="Singer S.R."/>
            <person name="Sinharoy S."/>
            <person name="Sterck L."/>
            <person name="Viollet A."/>
            <person name="Wang B.B."/>
            <person name="Wang K."/>
            <person name="Wang M."/>
            <person name="Wang X."/>
            <person name="Warfsmann J."/>
            <person name="Weissenbach J."/>
            <person name="White D.D."/>
            <person name="White J.D."/>
            <person name="Wiley G.B."/>
            <person name="Wincker P."/>
            <person name="Xing Y."/>
            <person name="Yang L."/>
            <person name="Yao Z."/>
            <person name="Ying F."/>
            <person name="Zhai J."/>
            <person name="Zhou L."/>
            <person name="Zuber A."/>
            <person name="Denarie J."/>
            <person name="Dixon R.A."/>
            <person name="May G.D."/>
            <person name="Schwartz D.C."/>
            <person name="Rogers J."/>
            <person name="Quetier F."/>
            <person name="Town C.D."/>
            <person name="Roe B.A."/>
        </authorList>
    </citation>
    <scope>NUCLEOTIDE SEQUENCE [LARGE SCALE GENOMIC DNA]</scope>
    <source>
        <strain evidence="2">A17</strain>
        <strain evidence="3 4">cv. Jemalong A17</strain>
    </source>
</reference>
<evidence type="ECO:0000313" key="2">
    <source>
        <dbReference type="EMBL" id="KEH17143.1"/>
    </source>
</evidence>